<name>F2U0P7_SALR5</name>
<dbReference type="FunCoup" id="F2U0P7">
    <property type="interactions" value="1470"/>
</dbReference>
<dbReference type="KEGG" id="sre:PTSG_01557"/>
<dbReference type="Pfam" id="PF00780">
    <property type="entry name" value="CNH"/>
    <property type="match status" value="1"/>
</dbReference>
<dbReference type="GO" id="GO:0016020">
    <property type="term" value="C:membrane"/>
    <property type="evidence" value="ECO:0007669"/>
    <property type="project" value="TreeGrafter"/>
</dbReference>
<dbReference type="InterPro" id="IPR032914">
    <property type="entry name" value="Vam6/VPS39/TRAP1"/>
</dbReference>
<evidence type="ECO:0000313" key="7">
    <source>
        <dbReference type="Proteomes" id="UP000007799"/>
    </source>
</evidence>
<evidence type="ECO:0000256" key="1">
    <source>
        <dbReference type="ARBA" id="ARBA00004184"/>
    </source>
</evidence>
<dbReference type="GO" id="GO:0034058">
    <property type="term" value="P:endosomal vesicle fusion"/>
    <property type="evidence" value="ECO:0007669"/>
    <property type="project" value="TreeGrafter"/>
</dbReference>
<organism evidence="7">
    <name type="scientific">Salpingoeca rosetta (strain ATCC 50818 / BSB-021)</name>
    <dbReference type="NCBI Taxonomy" id="946362"/>
    <lineage>
        <taxon>Eukaryota</taxon>
        <taxon>Choanoflagellata</taxon>
        <taxon>Craspedida</taxon>
        <taxon>Salpingoecidae</taxon>
        <taxon>Salpingoeca</taxon>
    </lineage>
</organism>
<dbReference type="Pfam" id="PF10366">
    <property type="entry name" value="Vps39_1"/>
    <property type="match status" value="1"/>
</dbReference>
<evidence type="ECO:0000256" key="4">
    <source>
        <dbReference type="PROSITE-ProRule" id="PRU01006"/>
    </source>
</evidence>
<dbReference type="EMBL" id="GL832958">
    <property type="protein sequence ID" value="EGD80975.1"/>
    <property type="molecule type" value="Genomic_DNA"/>
</dbReference>
<comment type="similarity">
    <text evidence="3">Belongs to the VAM6/VPS39 family.</text>
</comment>
<dbReference type="InParanoid" id="F2U0P7"/>
<protein>
    <recommendedName>
        <fullName evidence="5">CNH domain-containing protein</fullName>
    </recommendedName>
</protein>
<dbReference type="GO" id="GO:0012505">
    <property type="term" value="C:endomembrane system"/>
    <property type="evidence" value="ECO:0007669"/>
    <property type="project" value="UniProtKB-SubCell"/>
</dbReference>
<comment type="subcellular location">
    <subcellularLocation>
        <location evidence="1">Endomembrane system</location>
        <topology evidence="1">Peripheral membrane protein</topology>
    </subcellularLocation>
</comment>
<evidence type="ECO:0000259" key="5">
    <source>
        <dbReference type="PROSITE" id="PS50219"/>
    </source>
</evidence>
<dbReference type="STRING" id="946362.F2U0P7"/>
<accession>F2U0P7</accession>
<dbReference type="GO" id="GO:0006886">
    <property type="term" value="P:intracellular protein transport"/>
    <property type="evidence" value="ECO:0007669"/>
    <property type="project" value="UniProtKB-UniRule"/>
</dbReference>
<dbReference type="PANTHER" id="PTHR12894">
    <property type="entry name" value="CNH DOMAIN CONTAINING"/>
    <property type="match status" value="1"/>
</dbReference>
<keyword evidence="2" id="KW-0472">Membrane</keyword>
<dbReference type="GeneID" id="16078131"/>
<dbReference type="PROSITE" id="PS50219">
    <property type="entry name" value="CNH"/>
    <property type="match status" value="1"/>
</dbReference>
<feature type="domain" description="CNH" evidence="5">
    <location>
        <begin position="21"/>
        <end position="313"/>
    </location>
</feature>
<dbReference type="GO" id="GO:0006914">
    <property type="term" value="P:autophagy"/>
    <property type="evidence" value="ECO:0007669"/>
    <property type="project" value="TreeGrafter"/>
</dbReference>
<dbReference type="AlphaFoldDB" id="F2U0P7"/>
<evidence type="ECO:0000313" key="6">
    <source>
        <dbReference type="EMBL" id="EGD80975.1"/>
    </source>
</evidence>
<keyword evidence="7" id="KW-1185">Reference proteome</keyword>
<dbReference type="eggNOG" id="KOG2063">
    <property type="taxonomic scope" value="Eukaryota"/>
</dbReference>
<dbReference type="Pfam" id="PF10367">
    <property type="entry name" value="zf-Vps39_C"/>
    <property type="match status" value="1"/>
</dbReference>
<dbReference type="RefSeq" id="XP_004997536.1">
    <property type="nucleotide sequence ID" value="XM_004997479.1"/>
</dbReference>
<dbReference type="GO" id="GO:0005737">
    <property type="term" value="C:cytoplasm"/>
    <property type="evidence" value="ECO:0007669"/>
    <property type="project" value="TreeGrafter"/>
</dbReference>
<dbReference type="InterPro" id="IPR019453">
    <property type="entry name" value="VPS39/TGFA1_Znf"/>
</dbReference>
<sequence>MQTPELQAFEVHPIVQWRSVPFHIQSVELNGTDLLVGTSQGQLLVYDLPEGSVGAVPSLRLTKKDFLKTSRKPPISQLLAVPELNILLCLADTYVHVHDLTTFTSLYTIERSKGTLLFAADLHVRGMPQADTHRLSETRSTLPVDRLTLQLCCIVKRRFFVFEVGRDEAKHIKDQPLPDTPQTAVWCGRKLFFGFKREYDQVEIETGRVVEVPTESTGSFDRLAVRLPNNTFALTAERDGRPVVIFKDIEGKPLTSYGIQWEDWPRAIDVYGPYILGVTDKGIEVRFNDETSKLMQLIHLDSPQFLVHGHTILAASPSALWQLHPVPYDQQIDSLLDVNRFVDAKKIEAAMPGTPEERMKRRYNMDKAHAYYEFNRKKHFKVALDLLKGIEVSPATVLRLYPWLLPKHTPAEGVPGAPQLTPQQKQEAIAALILYLTEKRTQLYKFDSKAEAPDEADKRKKLMSIVDTTLLICYVRTGSSLLRSFVRVNNHCDISESEKVLKSADKLEELVLLYQNRGLHRQALELLRSNINKTTPDPKTMDEEECKAMAQRRAKWMHAMISHLQNLKPEHVGLVVEYSSTILDIDEKQGLGIFMSKDFPNVKTFPRVPIMQHLQEHYPHLLTQYLEFVVTEWNDTSREIHTALALSYLNAVLKMKKTPPLSSPERQRLYRFLRTSDHIDASLIMRRVASAGDVLVEERAVLLGQLNRHAEALRILANDVADPSFAEDYCNDNYDPHDLDRRNLYMVLLEHYLRPASGPPKTQQALTILGKHSDKVNALKALDMLPLDTKISEIEDFLMAILTEREHTRRAVAVQANLAKTEQLQVSERRIAIHSKHFKVTEDSLCFECRKPIRTHAFAIYPCGTLVHLHCMENESTCPRHSTRGRCRLTLN</sequence>
<dbReference type="OMA" id="EEYCNQV"/>
<reference evidence="6" key="1">
    <citation type="submission" date="2009-08" db="EMBL/GenBank/DDBJ databases">
        <title>Annotation of Salpingoeca rosetta.</title>
        <authorList>
            <consortium name="The Broad Institute Genome Sequencing Platform"/>
            <person name="Russ C."/>
            <person name="Cuomo C."/>
            <person name="Burger G."/>
            <person name="Gray M.W."/>
            <person name="Holland P.W.H."/>
            <person name="King N."/>
            <person name="Lang F.B.F."/>
            <person name="Roger A.J."/>
            <person name="Ruiz-Trillo I."/>
            <person name="Young S.K."/>
            <person name="Zeng Q."/>
            <person name="Gargeya S."/>
            <person name="Alvarado L."/>
            <person name="Berlin A."/>
            <person name="Chapman S.B."/>
            <person name="Chen Z."/>
            <person name="Freedman E."/>
            <person name="Gellesch M."/>
            <person name="Goldberg J."/>
            <person name="Griggs A."/>
            <person name="Gujja S."/>
            <person name="Heilman E."/>
            <person name="Heiman D."/>
            <person name="Howarth C."/>
            <person name="Mehta T."/>
            <person name="Neiman D."/>
            <person name="Pearson M."/>
            <person name="Roberts A."/>
            <person name="Saif S."/>
            <person name="Shea T."/>
            <person name="Shenoy N."/>
            <person name="Sisk P."/>
            <person name="Stolte C."/>
            <person name="Sykes S."/>
            <person name="White J."/>
            <person name="Yandava C."/>
            <person name="Haas B."/>
            <person name="Nusbaum C."/>
            <person name="Birren B."/>
        </authorList>
    </citation>
    <scope>NUCLEOTIDE SEQUENCE [LARGE SCALE GENOMIC DNA]</scope>
    <source>
        <strain evidence="6">ATCC 50818</strain>
    </source>
</reference>
<dbReference type="InterPro" id="IPR000547">
    <property type="entry name" value="Clathrin_H-chain/VPS_repeat"/>
</dbReference>
<dbReference type="PROSITE" id="PS50236">
    <property type="entry name" value="CHCR"/>
    <property type="match status" value="1"/>
</dbReference>
<evidence type="ECO:0000256" key="2">
    <source>
        <dbReference type="ARBA" id="ARBA00023136"/>
    </source>
</evidence>
<feature type="repeat" description="CHCR" evidence="4">
    <location>
        <begin position="595"/>
        <end position="756"/>
    </location>
</feature>
<dbReference type="InterPro" id="IPR001180">
    <property type="entry name" value="CNH_dom"/>
</dbReference>
<dbReference type="InterPro" id="IPR019452">
    <property type="entry name" value="VPS39/TGF_beta_rcpt-assoc_1"/>
</dbReference>
<evidence type="ECO:0000256" key="3">
    <source>
        <dbReference type="ARBA" id="ARBA00038201"/>
    </source>
</evidence>
<dbReference type="InterPro" id="IPR011047">
    <property type="entry name" value="Quinoprotein_ADH-like_sf"/>
</dbReference>
<dbReference type="Proteomes" id="UP000007799">
    <property type="component" value="Unassembled WGS sequence"/>
</dbReference>
<dbReference type="OrthoDB" id="5325112at2759"/>
<dbReference type="SUPFAM" id="SSF50998">
    <property type="entry name" value="Quinoprotein alcohol dehydrogenase-like"/>
    <property type="match status" value="1"/>
</dbReference>
<proteinExistence type="inferred from homology"/>
<gene>
    <name evidence="6" type="ORF">PTSG_01557</name>
</gene>
<dbReference type="PANTHER" id="PTHR12894:SF49">
    <property type="entry name" value="VAM6_VPS39-LIKE PROTEIN"/>
    <property type="match status" value="1"/>
</dbReference>